<keyword evidence="7" id="KW-0539">Nucleus</keyword>
<dbReference type="Pfam" id="PF00172">
    <property type="entry name" value="Zn_clus"/>
    <property type="match status" value="1"/>
</dbReference>
<evidence type="ECO:0000256" key="5">
    <source>
        <dbReference type="ARBA" id="ARBA00023125"/>
    </source>
</evidence>
<evidence type="ECO:0000256" key="7">
    <source>
        <dbReference type="ARBA" id="ARBA00023242"/>
    </source>
</evidence>
<dbReference type="PROSITE" id="PS50048">
    <property type="entry name" value="ZN2_CY6_FUNGAL_2"/>
    <property type="match status" value="1"/>
</dbReference>
<dbReference type="Proteomes" id="UP001172681">
    <property type="component" value="Unassembled WGS sequence"/>
</dbReference>
<dbReference type="SMART" id="SM00906">
    <property type="entry name" value="Fungal_trans"/>
    <property type="match status" value="1"/>
</dbReference>
<dbReference type="InterPro" id="IPR036864">
    <property type="entry name" value="Zn2-C6_fun-type_DNA-bd_sf"/>
</dbReference>
<evidence type="ECO:0000256" key="6">
    <source>
        <dbReference type="ARBA" id="ARBA00023163"/>
    </source>
</evidence>
<proteinExistence type="predicted"/>
<dbReference type="GO" id="GO:0006351">
    <property type="term" value="P:DNA-templated transcription"/>
    <property type="evidence" value="ECO:0007669"/>
    <property type="project" value="InterPro"/>
</dbReference>
<keyword evidence="4" id="KW-0805">Transcription regulation</keyword>
<dbReference type="SUPFAM" id="SSF57701">
    <property type="entry name" value="Zn2/Cys6 DNA-binding domain"/>
    <property type="match status" value="1"/>
</dbReference>
<dbReference type="GO" id="GO:0005634">
    <property type="term" value="C:nucleus"/>
    <property type="evidence" value="ECO:0007669"/>
    <property type="project" value="UniProtKB-SubCell"/>
</dbReference>
<keyword evidence="11" id="KW-1185">Reference proteome</keyword>
<evidence type="ECO:0000313" key="11">
    <source>
        <dbReference type="Proteomes" id="UP001172681"/>
    </source>
</evidence>
<dbReference type="EMBL" id="JAPDRN010000035">
    <property type="protein sequence ID" value="KAJ9635038.1"/>
    <property type="molecule type" value="Genomic_DNA"/>
</dbReference>
<keyword evidence="5" id="KW-0238">DNA-binding</keyword>
<dbReference type="PANTHER" id="PTHR31313">
    <property type="entry name" value="TY1 ENHANCER ACTIVATOR"/>
    <property type="match status" value="1"/>
</dbReference>
<dbReference type="InterPro" id="IPR007219">
    <property type="entry name" value="XnlR_reg_dom"/>
</dbReference>
<dbReference type="Pfam" id="PF04082">
    <property type="entry name" value="Fungal_trans"/>
    <property type="match status" value="1"/>
</dbReference>
<dbReference type="GO" id="GO:0000981">
    <property type="term" value="F:DNA-binding transcription factor activity, RNA polymerase II-specific"/>
    <property type="evidence" value="ECO:0007669"/>
    <property type="project" value="InterPro"/>
</dbReference>
<feature type="domain" description="Zn(2)-C6 fungal-type" evidence="9">
    <location>
        <begin position="19"/>
        <end position="48"/>
    </location>
</feature>
<dbReference type="AlphaFoldDB" id="A0AA38Y4M9"/>
<evidence type="ECO:0000313" key="10">
    <source>
        <dbReference type="EMBL" id="KAJ9635038.1"/>
    </source>
</evidence>
<keyword evidence="6" id="KW-0804">Transcription</keyword>
<name>A0AA38Y4M9_9EURO</name>
<dbReference type="GO" id="GO:0003677">
    <property type="term" value="F:DNA binding"/>
    <property type="evidence" value="ECO:0007669"/>
    <property type="project" value="UniProtKB-KW"/>
</dbReference>
<evidence type="ECO:0000259" key="9">
    <source>
        <dbReference type="PROSITE" id="PS50048"/>
    </source>
</evidence>
<evidence type="ECO:0000256" key="2">
    <source>
        <dbReference type="ARBA" id="ARBA00022723"/>
    </source>
</evidence>
<feature type="region of interest" description="Disordered" evidence="8">
    <location>
        <begin position="58"/>
        <end position="87"/>
    </location>
</feature>
<protein>
    <recommendedName>
        <fullName evidence="9">Zn(2)-C6 fungal-type domain-containing protein</fullName>
    </recommendedName>
</protein>
<dbReference type="SMART" id="SM00066">
    <property type="entry name" value="GAL4"/>
    <property type="match status" value="1"/>
</dbReference>
<sequence length="728" mass="81625">MSEQRASKEKPDRKYTSLACDLCRRKRIKCSSGRPCSNCKLYSSECVYGLDKRRMSENVRRKGSVLSDNIKDEAPSEHSVNGNEDLEATPVTTYDGQLQWHDLNLPSFVGNDGRPADFLETQGDWDLATTAFDTIEPASFFSDALSGHDNGSHPTHPYVGGSFTQHAANLHWPSENHNDLISDIASFKVPGGTPETSFGSVNTSPAAINVGAEQESKRRLGKTRSADDAATVNDVTRQLTSRLGRLQITEGGQARYYGAMSNLHLLHTGPASLVQPNIRNVVSHGEAAIIQAGLQWTSDPAYESHLINLVFCWHNALMYVLDRDIFFKERKRFLAGESTDLYSPALENAVFAVGAAYTDRTHPAVNDATDEFFAFRSKTYLEIEVDSPTIATAQALLILSSHEAAHARESRGWIYSGMAVQIMTDLGLHLDLGEEYSRLESRVNIDSEDMLILRRNLFWSINTIDTLWSTHCGRPSLMKSLRHNVQDPLPSRTYQWEYYVDPYTSMRFPAKFDFAAAAHVHVYLASLMRILAQVSDVLYSGVPDVSDDMRSFVAQADQDFRDWFSSLPANLHLDVTGSSPFQIPAILELHLSYYECIILLHRPFIAPDDTLLSTGESPLSKCVQSAEEICNILVLFRKMYGLRRPHHHMCHITMTAALIHIFRLCVAIEEQSERDNAQRHFLTCVQALAEMSQTYKSASRGLDVVTSLRQSWQNDPFAGDRFKRARIG</sequence>
<evidence type="ECO:0000256" key="1">
    <source>
        <dbReference type="ARBA" id="ARBA00004123"/>
    </source>
</evidence>
<organism evidence="10 11">
    <name type="scientific">Knufia peltigerae</name>
    <dbReference type="NCBI Taxonomy" id="1002370"/>
    <lineage>
        <taxon>Eukaryota</taxon>
        <taxon>Fungi</taxon>
        <taxon>Dikarya</taxon>
        <taxon>Ascomycota</taxon>
        <taxon>Pezizomycotina</taxon>
        <taxon>Eurotiomycetes</taxon>
        <taxon>Chaetothyriomycetidae</taxon>
        <taxon>Chaetothyriales</taxon>
        <taxon>Trichomeriaceae</taxon>
        <taxon>Knufia</taxon>
    </lineage>
</organism>
<comment type="caution">
    <text evidence="10">The sequence shown here is derived from an EMBL/GenBank/DDBJ whole genome shotgun (WGS) entry which is preliminary data.</text>
</comment>
<comment type="subcellular location">
    <subcellularLocation>
        <location evidence="1">Nucleus</location>
    </subcellularLocation>
</comment>
<dbReference type="CDD" id="cd12148">
    <property type="entry name" value="fungal_TF_MHR"/>
    <property type="match status" value="1"/>
</dbReference>
<accession>A0AA38Y4M9</accession>
<evidence type="ECO:0000256" key="3">
    <source>
        <dbReference type="ARBA" id="ARBA00022833"/>
    </source>
</evidence>
<evidence type="ECO:0000256" key="8">
    <source>
        <dbReference type="SAM" id="MobiDB-lite"/>
    </source>
</evidence>
<reference evidence="10" key="1">
    <citation type="submission" date="2022-10" db="EMBL/GenBank/DDBJ databases">
        <title>Culturing micro-colonial fungi from biological soil crusts in the Mojave desert and describing Neophaeococcomyces mojavensis, and introducing the new genera and species Taxawa tesnikishii.</title>
        <authorList>
            <person name="Kurbessoian T."/>
            <person name="Stajich J.E."/>
        </authorList>
    </citation>
    <scope>NUCLEOTIDE SEQUENCE</scope>
    <source>
        <strain evidence="10">TK_35</strain>
    </source>
</reference>
<dbReference type="Gene3D" id="4.10.240.10">
    <property type="entry name" value="Zn(2)-C6 fungal-type DNA-binding domain"/>
    <property type="match status" value="1"/>
</dbReference>
<dbReference type="PANTHER" id="PTHR31313:SF77">
    <property type="entry name" value="ZN(II)2CYS6 TRANSCRIPTION FACTOR (EUROFUNG)"/>
    <property type="match status" value="1"/>
</dbReference>
<keyword evidence="3" id="KW-0862">Zinc</keyword>
<keyword evidence="2" id="KW-0479">Metal-binding</keyword>
<dbReference type="InterPro" id="IPR051615">
    <property type="entry name" value="Transcr_Regulatory_Elem"/>
</dbReference>
<gene>
    <name evidence="10" type="ORF">H2204_005993</name>
</gene>
<evidence type="ECO:0000256" key="4">
    <source>
        <dbReference type="ARBA" id="ARBA00023015"/>
    </source>
</evidence>
<dbReference type="PROSITE" id="PS00463">
    <property type="entry name" value="ZN2_CY6_FUNGAL_1"/>
    <property type="match status" value="1"/>
</dbReference>
<dbReference type="CDD" id="cd00067">
    <property type="entry name" value="GAL4"/>
    <property type="match status" value="1"/>
</dbReference>
<dbReference type="InterPro" id="IPR001138">
    <property type="entry name" value="Zn2Cys6_DnaBD"/>
</dbReference>
<dbReference type="GO" id="GO:0008270">
    <property type="term" value="F:zinc ion binding"/>
    <property type="evidence" value="ECO:0007669"/>
    <property type="project" value="InterPro"/>
</dbReference>